<dbReference type="RefSeq" id="WP_054717149.1">
    <property type="nucleotide sequence ID" value="NZ_AZEU01000043.1"/>
</dbReference>
<sequence>MQILPFTLDPHTTAELIDLILYCQNTEAHLGITMAEQPDVLMISDYYQARGGQFWVATQDGHVAGCIALLPVNNHTAVLKKFFTYPQFRGGAVHLGWQLYQTLLTYTQAHQFKRLVLDTPEAEHRSHQFYERQGFKQISFDQLGVAYAFPDRHSRFYALNLA</sequence>
<comment type="caution">
    <text evidence="3">The sequence shown here is derived from an EMBL/GenBank/DDBJ whole genome shotgun (WGS) entry which is preliminary data.</text>
</comment>
<dbReference type="PANTHER" id="PTHR13947">
    <property type="entry name" value="GNAT FAMILY N-ACETYLTRANSFERASE"/>
    <property type="match status" value="1"/>
</dbReference>
<name>A0A0R1RDI6_9LACO</name>
<evidence type="ECO:0000313" key="4">
    <source>
        <dbReference type="Proteomes" id="UP000051790"/>
    </source>
</evidence>
<dbReference type="AlphaFoldDB" id="A0A0R1RDI6"/>
<dbReference type="Gene3D" id="3.40.630.30">
    <property type="match status" value="1"/>
</dbReference>
<evidence type="ECO:0000313" key="3">
    <source>
        <dbReference type="EMBL" id="KRL52210.1"/>
    </source>
</evidence>
<dbReference type="Proteomes" id="UP000051790">
    <property type="component" value="Unassembled WGS sequence"/>
</dbReference>
<keyword evidence="4" id="KW-1185">Reference proteome</keyword>
<dbReference type="SUPFAM" id="SSF55729">
    <property type="entry name" value="Acyl-CoA N-acyltransferases (Nat)"/>
    <property type="match status" value="1"/>
</dbReference>
<dbReference type="CDD" id="cd04301">
    <property type="entry name" value="NAT_SF"/>
    <property type="match status" value="1"/>
</dbReference>
<gene>
    <name evidence="3" type="ORF">FD01_GL002598</name>
</gene>
<dbReference type="PANTHER" id="PTHR13947:SF37">
    <property type="entry name" value="LD18367P"/>
    <property type="match status" value="1"/>
</dbReference>
<dbReference type="PATRIC" id="fig|1423769.4.peg.2804"/>
<evidence type="ECO:0000259" key="2">
    <source>
        <dbReference type="PROSITE" id="PS51186"/>
    </source>
</evidence>
<feature type="domain" description="N-acetyltransferase" evidence="2">
    <location>
        <begin position="6"/>
        <end position="162"/>
    </location>
</feature>
<dbReference type="OrthoDB" id="9799681at2"/>
<reference evidence="3 4" key="1">
    <citation type="journal article" date="2015" name="Genome Announc.">
        <title>Expanding the biotechnology potential of lactobacilli through comparative genomics of 213 strains and associated genera.</title>
        <authorList>
            <person name="Sun Z."/>
            <person name="Harris H.M."/>
            <person name="McCann A."/>
            <person name="Guo C."/>
            <person name="Argimon S."/>
            <person name="Zhang W."/>
            <person name="Yang X."/>
            <person name="Jeffery I.B."/>
            <person name="Cooney J.C."/>
            <person name="Kagawa T.F."/>
            <person name="Liu W."/>
            <person name="Song Y."/>
            <person name="Salvetti E."/>
            <person name="Wrobel A."/>
            <person name="Rasinkangas P."/>
            <person name="Parkhill J."/>
            <person name="Rea M.C."/>
            <person name="O'Sullivan O."/>
            <person name="Ritari J."/>
            <person name="Douillard F.P."/>
            <person name="Paul Ross R."/>
            <person name="Yang R."/>
            <person name="Briner A.E."/>
            <person name="Felis G.E."/>
            <person name="de Vos W.M."/>
            <person name="Barrangou R."/>
            <person name="Klaenhammer T.R."/>
            <person name="Caufield P.W."/>
            <person name="Cui Y."/>
            <person name="Zhang H."/>
            <person name="O'Toole P.W."/>
        </authorList>
    </citation>
    <scope>NUCLEOTIDE SEQUENCE [LARGE SCALE GENOMIC DNA]</scope>
    <source>
        <strain evidence="3 4">DSM 13343</strain>
    </source>
</reference>
<dbReference type="EMBL" id="AZEU01000043">
    <property type="protein sequence ID" value="KRL52210.1"/>
    <property type="molecule type" value="Genomic_DNA"/>
</dbReference>
<dbReference type="Pfam" id="PF00583">
    <property type="entry name" value="Acetyltransf_1"/>
    <property type="match status" value="1"/>
</dbReference>
<dbReference type="PROSITE" id="PS51186">
    <property type="entry name" value="GNAT"/>
    <property type="match status" value="1"/>
</dbReference>
<proteinExistence type="predicted"/>
<evidence type="ECO:0000256" key="1">
    <source>
        <dbReference type="ARBA" id="ARBA00022679"/>
    </source>
</evidence>
<accession>A0A0R1RDI6</accession>
<protein>
    <submittedName>
        <fullName evidence="3">Acetyltransferase</fullName>
    </submittedName>
</protein>
<organism evidence="3 4">
    <name type="scientific">Lacticaseibacillus manihotivorans DSM 13343 = JCM 12514</name>
    <dbReference type="NCBI Taxonomy" id="1423769"/>
    <lineage>
        <taxon>Bacteria</taxon>
        <taxon>Bacillati</taxon>
        <taxon>Bacillota</taxon>
        <taxon>Bacilli</taxon>
        <taxon>Lactobacillales</taxon>
        <taxon>Lactobacillaceae</taxon>
        <taxon>Lacticaseibacillus</taxon>
    </lineage>
</organism>
<dbReference type="InterPro" id="IPR016181">
    <property type="entry name" value="Acyl_CoA_acyltransferase"/>
</dbReference>
<dbReference type="InterPro" id="IPR050769">
    <property type="entry name" value="NAT_camello-type"/>
</dbReference>
<dbReference type="InterPro" id="IPR000182">
    <property type="entry name" value="GNAT_dom"/>
</dbReference>
<dbReference type="GO" id="GO:0008080">
    <property type="term" value="F:N-acetyltransferase activity"/>
    <property type="evidence" value="ECO:0007669"/>
    <property type="project" value="InterPro"/>
</dbReference>
<keyword evidence="1 3" id="KW-0808">Transferase</keyword>